<evidence type="ECO:0000313" key="3">
    <source>
        <dbReference type="Proteomes" id="UP000694866"/>
    </source>
</evidence>
<keyword evidence="2" id="KW-0479">Metal-binding</keyword>
<dbReference type="Gene3D" id="1.50.10.10">
    <property type="match status" value="1"/>
</dbReference>
<dbReference type="GO" id="GO:0031179">
    <property type="term" value="P:peptide modification"/>
    <property type="evidence" value="ECO:0007669"/>
    <property type="project" value="InterPro"/>
</dbReference>
<accession>A0A9R1U6K0</accession>
<dbReference type="RefSeq" id="XP_011308986.1">
    <property type="nucleotide sequence ID" value="XM_011310684.1"/>
</dbReference>
<dbReference type="OrthoDB" id="10257263at2759"/>
<proteinExistence type="inferred from homology"/>
<dbReference type="InterPro" id="IPR012341">
    <property type="entry name" value="6hp_glycosidase-like_sf"/>
</dbReference>
<dbReference type="Proteomes" id="UP000694866">
    <property type="component" value="Unplaced"/>
</dbReference>
<organism evidence="3 7">
    <name type="scientific">Fopius arisanus</name>
    <dbReference type="NCBI Taxonomy" id="64838"/>
    <lineage>
        <taxon>Eukaryota</taxon>
        <taxon>Metazoa</taxon>
        <taxon>Ecdysozoa</taxon>
        <taxon>Arthropoda</taxon>
        <taxon>Hexapoda</taxon>
        <taxon>Insecta</taxon>
        <taxon>Pterygota</taxon>
        <taxon>Neoptera</taxon>
        <taxon>Endopterygota</taxon>
        <taxon>Hymenoptera</taxon>
        <taxon>Apocrita</taxon>
        <taxon>Ichneumonoidea</taxon>
        <taxon>Braconidae</taxon>
        <taxon>Opiinae</taxon>
        <taxon>Fopius</taxon>
    </lineage>
</organism>
<evidence type="ECO:0000313" key="7">
    <source>
        <dbReference type="RefSeq" id="XP_011308988.1"/>
    </source>
</evidence>
<keyword evidence="3" id="KW-1185">Reference proteome</keyword>
<sequence>MAEDISRHYANRFPDFTNENSRDVVNTGNNSLSENFEAVLEQHIHDFIHRMNMKEQEWINRNDSSVYTGISGIAYLFFVYGERFNEPTYIDKAVELIEGAGGNKNDKKSITFLTGEAGRLAVGALIHHSVGNDEKSTEIITRLKSLYDFSAMYYYDELLYGRAGYLYSLLFVNKNISEGLIDEDLIKKVINCILTTGKNYSASRRLKIPLMYSWHEKEYLGGAHGIAGILYVLLQAREYLTDAQLNDEIKPSIDYLITLRFSSGNFPSSIGNKADRLVHWCHGAPSMTMLFTLAFEIFKEEKYLNVAKSCGEIIWERGLLKKGCGICHGTAGNAYTFLNLYQQTQDIKYLYQAATFAEWCFSYEKYQNRIPDRPFSLFEGLAGIIYFLIDLATPSTGKFPGYTL</sequence>
<accession>A0A9R1THB4</accession>
<dbReference type="KEGG" id="fas:105270028"/>
<dbReference type="InterPro" id="IPR007822">
    <property type="entry name" value="LANC-like"/>
</dbReference>
<dbReference type="AlphaFoldDB" id="A0A9R1THB4"/>
<protein>
    <submittedName>
        <fullName evidence="4 5">LanC-like protein 2</fullName>
    </submittedName>
</protein>
<evidence type="ECO:0000313" key="5">
    <source>
        <dbReference type="RefSeq" id="XP_011308986.1"/>
    </source>
</evidence>
<dbReference type="GO" id="GO:0005975">
    <property type="term" value="P:carbohydrate metabolic process"/>
    <property type="evidence" value="ECO:0007669"/>
    <property type="project" value="InterPro"/>
</dbReference>
<name>A0A9R1THB4_9HYME</name>
<dbReference type="GeneID" id="105270028"/>
<accession>A0A9R1TGY5</accession>
<dbReference type="SUPFAM" id="SSF158745">
    <property type="entry name" value="LanC-like"/>
    <property type="match status" value="1"/>
</dbReference>
<gene>
    <name evidence="4 5 6 7" type="primary">LOC105270028</name>
</gene>
<keyword evidence="2" id="KW-0862">Zinc</keyword>
<evidence type="ECO:0000256" key="2">
    <source>
        <dbReference type="PIRSR" id="PIRSR607822-1"/>
    </source>
</evidence>
<comment type="similarity">
    <text evidence="1">Belongs to the LanC-like protein family.</text>
</comment>
<evidence type="ECO:0000256" key="1">
    <source>
        <dbReference type="ARBA" id="ARBA00007179"/>
    </source>
</evidence>
<dbReference type="InterPro" id="IPR020464">
    <property type="entry name" value="LanC-like_prot_euk"/>
</dbReference>
<feature type="binding site" evidence="2">
    <location>
        <position position="281"/>
    </location>
    <ligand>
        <name>Zn(2+)</name>
        <dbReference type="ChEBI" id="CHEBI:29105"/>
    </ligand>
</feature>
<dbReference type="RefSeq" id="XP_011308987.1">
    <property type="nucleotide sequence ID" value="XM_011310685.1"/>
</dbReference>
<dbReference type="SMART" id="SM01260">
    <property type="entry name" value="LANC_like"/>
    <property type="match status" value="1"/>
</dbReference>
<dbReference type="RefSeq" id="XP_011308985.1">
    <property type="nucleotide sequence ID" value="XM_011310683.1"/>
</dbReference>
<evidence type="ECO:0000313" key="6">
    <source>
        <dbReference type="RefSeq" id="XP_011308987.1"/>
    </source>
</evidence>
<dbReference type="RefSeq" id="XP_011308988.1">
    <property type="nucleotide sequence ID" value="XM_011310686.1"/>
</dbReference>
<dbReference type="GO" id="GO:0046872">
    <property type="term" value="F:metal ion binding"/>
    <property type="evidence" value="ECO:0007669"/>
    <property type="project" value="UniProtKB-KW"/>
</dbReference>
<dbReference type="PANTHER" id="PTHR12736:SF21">
    <property type="entry name" value="LANC-LIKE PROTEIN 2"/>
    <property type="match status" value="1"/>
</dbReference>
<feature type="binding site" evidence="2">
    <location>
        <position position="327"/>
    </location>
    <ligand>
        <name>Zn(2+)</name>
        <dbReference type="ChEBI" id="CHEBI:29105"/>
    </ligand>
</feature>
<dbReference type="PANTHER" id="PTHR12736">
    <property type="entry name" value="LANC-LIKE PROTEIN"/>
    <property type="match status" value="1"/>
</dbReference>
<reference evidence="4 5" key="1">
    <citation type="submission" date="2025-04" db="UniProtKB">
        <authorList>
            <consortium name="RefSeq"/>
        </authorList>
    </citation>
    <scope>IDENTIFICATION</scope>
    <source>
        <strain evidence="4 5">USDA-PBARC FA_bdor</strain>
        <tissue evidence="4 5">Whole organism</tissue>
    </source>
</reference>
<dbReference type="PRINTS" id="PR01951">
    <property type="entry name" value="LANCEUKARYTE"/>
</dbReference>
<dbReference type="Pfam" id="PF05147">
    <property type="entry name" value="LANC_like"/>
    <property type="match status" value="1"/>
</dbReference>
<evidence type="ECO:0000313" key="4">
    <source>
        <dbReference type="RefSeq" id="XP_011308985.1"/>
    </source>
</evidence>
<dbReference type="CDD" id="cd04794">
    <property type="entry name" value="euk_LANCL"/>
    <property type="match status" value="1"/>
</dbReference>
<dbReference type="GO" id="GO:0005886">
    <property type="term" value="C:plasma membrane"/>
    <property type="evidence" value="ECO:0007669"/>
    <property type="project" value="TreeGrafter"/>
</dbReference>
<dbReference type="PRINTS" id="PR01950">
    <property type="entry name" value="LANCSUPER"/>
</dbReference>
<feature type="binding site" evidence="2">
    <location>
        <position position="328"/>
    </location>
    <ligand>
        <name>Zn(2+)</name>
        <dbReference type="ChEBI" id="CHEBI:29105"/>
    </ligand>
</feature>
<accession>A0A9R1TG19</accession>